<evidence type="ECO:0000313" key="9">
    <source>
        <dbReference type="Proteomes" id="UP000236893"/>
    </source>
</evidence>
<dbReference type="InterPro" id="IPR010998">
    <property type="entry name" value="Integrase_recombinase_N"/>
</dbReference>
<dbReference type="Proteomes" id="UP000236893">
    <property type="component" value="Unassembled WGS sequence"/>
</dbReference>
<feature type="domain" description="Core-binding (CB)" evidence="7">
    <location>
        <begin position="101"/>
        <end position="185"/>
    </location>
</feature>
<keyword evidence="9" id="KW-1185">Reference proteome</keyword>
<comment type="similarity">
    <text evidence="1">Belongs to the 'phage' integrase family.</text>
</comment>
<dbReference type="PANTHER" id="PTHR30349:SF64">
    <property type="entry name" value="PROPHAGE INTEGRASE INTD-RELATED"/>
    <property type="match status" value="1"/>
</dbReference>
<feature type="domain" description="Tyr recombinase" evidence="6">
    <location>
        <begin position="207"/>
        <end position="396"/>
    </location>
</feature>
<gene>
    <name evidence="8" type="ORF">C3K47_19160</name>
</gene>
<proteinExistence type="inferred from homology"/>
<evidence type="ECO:0008006" key="10">
    <source>
        <dbReference type="Google" id="ProtNLM"/>
    </source>
</evidence>
<organism evidence="8 9">
    <name type="scientific">Solitalea longa</name>
    <dbReference type="NCBI Taxonomy" id="2079460"/>
    <lineage>
        <taxon>Bacteria</taxon>
        <taxon>Pseudomonadati</taxon>
        <taxon>Bacteroidota</taxon>
        <taxon>Sphingobacteriia</taxon>
        <taxon>Sphingobacteriales</taxon>
        <taxon>Sphingobacteriaceae</taxon>
        <taxon>Solitalea</taxon>
    </lineage>
</organism>
<dbReference type="PROSITE" id="PS51898">
    <property type="entry name" value="TYR_RECOMBINASE"/>
    <property type="match status" value="1"/>
</dbReference>
<dbReference type="GO" id="GO:0006310">
    <property type="term" value="P:DNA recombination"/>
    <property type="evidence" value="ECO:0007669"/>
    <property type="project" value="UniProtKB-KW"/>
</dbReference>
<dbReference type="InterPro" id="IPR011010">
    <property type="entry name" value="DNA_brk_join_enz"/>
</dbReference>
<dbReference type="Pfam" id="PF13102">
    <property type="entry name" value="Phage_int_SAM_5"/>
    <property type="match status" value="1"/>
</dbReference>
<dbReference type="CDD" id="cd01185">
    <property type="entry name" value="INTN1_C_like"/>
    <property type="match status" value="1"/>
</dbReference>
<dbReference type="AlphaFoldDB" id="A0A2S4ZX89"/>
<dbReference type="GO" id="GO:0003677">
    <property type="term" value="F:DNA binding"/>
    <property type="evidence" value="ECO:0007669"/>
    <property type="project" value="UniProtKB-UniRule"/>
</dbReference>
<keyword evidence="2" id="KW-0229">DNA integration</keyword>
<evidence type="ECO:0000256" key="4">
    <source>
        <dbReference type="ARBA" id="ARBA00023172"/>
    </source>
</evidence>
<dbReference type="EMBL" id="PQVF01000022">
    <property type="protein sequence ID" value="POY34669.1"/>
    <property type="molecule type" value="Genomic_DNA"/>
</dbReference>
<reference evidence="8 9" key="1">
    <citation type="submission" date="2018-01" db="EMBL/GenBank/DDBJ databases">
        <authorList>
            <person name="Gaut B.S."/>
            <person name="Morton B.R."/>
            <person name="Clegg M.T."/>
            <person name="Duvall M.R."/>
        </authorList>
    </citation>
    <scope>NUCLEOTIDE SEQUENCE [LARGE SCALE GENOMIC DNA]</scope>
    <source>
        <strain evidence="8 9">HR-AV</strain>
    </source>
</reference>
<evidence type="ECO:0000256" key="5">
    <source>
        <dbReference type="PROSITE-ProRule" id="PRU01248"/>
    </source>
</evidence>
<keyword evidence="3 5" id="KW-0238">DNA-binding</keyword>
<evidence type="ECO:0000256" key="1">
    <source>
        <dbReference type="ARBA" id="ARBA00008857"/>
    </source>
</evidence>
<protein>
    <recommendedName>
        <fullName evidence="10">Recombinase</fullName>
    </recommendedName>
</protein>
<evidence type="ECO:0000313" key="8">
    <source>
        <dbReference type="EMBL" id="POY34669.1"/>
    </source>
</evidence>
<dbReference type="Gene3D" id="1.10.150.130">
    <property type="match status" value="1"/>
</dbReference>
<dbReference type="Gene3D" id="1.10.443.10">
    <property type="entry name" value="Intergrase catalytic core"/>
    <property type="match status" value="1"/>
</dbReference>
<evidence type="ECO:0000256" key="3">
    <source>
        <dbReference type="ARBA" id="ARBA00023125"/>
    </source>
</evidence>
<evidence type="ECO:0000259" key="6">
    <source>
        <dbReference type="PROSITE" id="PS51898"/>
    </source>
</evidence>
<dbReference type="InterPro" id="IPR002104">
    <property type="entry name" value="Integrase_catalytic"/>
</dbReference>
<accession>A0A2S4ZX89</accession>
<comment type="caution">
    <text evidence="8">The sequence shown here is derived from an EMBL/GenBank/DDBJ whole genome shotgun (WGS) entry which is preliminary data.</text>
</comment>
<dbReference type="Pfam" id="PF00589">
    <property type="entry name" value="Phage_integrase"/>
    <property type="match status" value="1"/>
</dbReference>
<dbReference type="InterPro" id="IPR050090">
    <property type="entry name" value="Tyrosine_recombinase_XerCD"/>
</dbReference>
<dbReference type="PROSITE" id="PS51900">
    <property type="entry name" value="CB"/>
    <property type="match status" value="1"/>
</dbReference>
<dbReference type="SUPFAM" id="SSF56349">
    <property type="entry name" value="DNA breaking-rejoining enzymes"/>
    <property type="match status" value="1"/>
</dbReference>
<sequence>MATLKLFLNTQKINKTGQAPLYLRIIHNRKSRYISLAIYLKENEWDNVNRRVKKNHPNSTRLNKLIATKIAEAEDLILEMENAASSTAKDVQQHIKGKPKYSFYEYFDLYMKSIETRLKVPTIVSYRVFEKSIKDFEPKENLTFEDIDLQWLKRFSNWLRNMMGQNQNTADRRMKSLRRIFTSAIEDEIITPDKNPFLRYKIKKQYTEKQFLLEEEIEAIENLNLGTDERLILCRDLFIFAIYTGGLRRWDLLELKWKNIEGDKLVLKTHKTDSVVSIKLPMKSILILDKFRPVELDPDQFIFPYLKSENDHNPWKRYAEITNRGSIINRQLKRIACLAKVNKKLHLHIARHSFATLALRKGMRIEYVSKLMGHSDITTTQIYAKIMNEELDKAMEIFNS</sequence>
<dbReference type="InterPro" id="IPR025269">
    <property type="entry name" value="SAM-like_dom"/>
</dbReference>
<name>A0A2S4ZX89_9SPHI</name>
<evidence type="ECO:0000259" key="7">
    <source>
        <dbReference type="PROSITE" id="PS51900"/>
    </source>
</evidence>
<dbReference type="InterPro" id="IPR035386">
    <property type="entry name" value="Arm-DNA-bind_5"/>
</dbReference>
<dbReference type="OrthoDB" id="1068680at2"/>
<dbReference type="InterPro" id="IPR013762">
    <property type="entry name" value="Integrase-like_cat_sf"/>
</dbReference>
<evidence type="ECO:0000256" key="2">
    <source>
        <dbReference type="ARBA" id="ARBA00022908"/>
    </source>
</evidence>
<dbReference type="Pfam" id="PF17293">
    <property type="entry name" value="Arm-DNA-bind_5"/>
    <property type="match status" value="1"/>
</dbReference>
<dbReference type="GO" id="GO:0015074">
    <property type="term" value="P:DNA integration"/>
    <property type="evidence" value="ECO:0007669"/>
    <property type="project" value="UniProtKB-KW"/>
</dbReference>
<dbReference type="PANTHER" id="PTHR30349">
    <property type="entry name" value="PHAGE INTEGRASE-RELATED"/>
    <property type="match status" value="1"/>
</dbReference>
<dbReference type="RefSeq" id="WP_103790780.1">
    <property type="nucleotide sequence ID" value="NZ_PQVF01000022.1"/>
</dbReference>
<keyword evidence="4" id="KW-0233">DNA recombination</keyword>
<dbReference type="InterPro" id="IPR044068">
    <property type="entry name" value="CB"/>
</dbReference>